<dbReference type="Proteomes" id="UP000027778">
    <property type="component" value="Unassembled WGS sequence"/>
</dbReference>
<dbReference type="InterPro" id="IPR035253">
    <property type="entry name" value="Lipoprotein_22_bac"/>
</dbReference>
<protein>
    <recommendedName>
        <fullName evidence="4">Lipoprotein</fullName>
    </recommendedName>
</protein>
<evidence type="ECO:0000256" key="1">
    <source>
        <dbReference type="SAM" id="SignalP"/>
    </source>
</evidence>
<proteinExistence type="predicted"/>
<dbReference type="eggNOG" id="ENOG50346I8">
    <property type="taxonomic scope" value="Bacteria"/>
</dbReference>
<dbReference type="Gene3D" id="3.30.70.3060">
    <property type="match status" value="1"/>
</dbReference>
<dbReference type="NCBIfam" id="NF009121">
    <property type="entry name" value="PRK12473.1"/>
    <property type="match status" value="1"/>
</dbReference>
<accession>A0A073K954</accession>
<dbReference type="Pfam" id="PF17294">
    <property type="entry name" value="Lipoprotein_22"/>
    <property type="match status" value="1"/>
</dbReference>
<evidence type="ECO:0008006" key="4">
    <source>
        <dbReference type="Google" id="ProtNLM"/>
    </source>
</evidence>
<organism evidence="2 3">
    <name type="scientific">Bacillus gaemokensis</name>
    <dbReference type="NCBI Taxonomy" id="574375"/>
    <lineage>
        <taxon>Bacteria</taxon>
        <taxon>Bacillati</taxon>
        <taxon>Bacillota</taxon>
        <taxon>Bacilli</taxon>
        <taxon>Bacillales</taxon>
        <taxon>Bacillaceae</taxon>
        <taxon>Bacillus</taxon>
        <taxon>Bacillus cereus group</taxon>
    </lineage>
</organism>
<dbReference type="PROSITE" id="PS51257">
    <property type="entry name" value="PROKAR_LIPOPROTEIN"/>
    <property type="match status" value="1"/>
</dbReference>
<feature type="signal peptide" evidence="1">
    <location>
        <begin position="1"/>
        <end position="19"/>
    </location>
</feature>
<dbReference type="OrthoDB" id="2617138at2"/>
<dbReference type="AlphaFoldDB" id="A0A073K954"/>
<comment type="caution">
    <text evidence="2">The sequence shown here is derived from an EMBL/GenBank/DDBJ whole genome shotgun (WGS) entry which is preliminary data.</text>
</comment>
<name>A0A073K954_9BACI</name>
<dbReference type="Gene3D" id="2.40.40.60">
    <property type="match status" value="1"/>
</dbReference>
<feature type="chain" id="PRO_5038464752" description="Lipoprotein" evidence="1">
    <location>
        <begin position="20"/>
        <end position="192"/>
    </location>
</feature>
<dbReference type="RefSeq" id="WP_033676336.1">
    <property type="nucleotide sequence ID" value="NZ_JOTM01000021.1"/>
</dbReference>
<evidence type="ECO:0000313" key="3">
    <source>
        <dbReference type="Proteomes" id="UP000027778"/>
    </source>
</evidence>
<keyword evidence="1" id="KW-0732">Signal</keyword>
<reference evidence="2 3" key="1">
    <citation type="submission" date="2014-06" db="EMBL/GenBank/DDBJ databases">
        <title>Draft genome sequence of Bacillus gaemokensis JCM 15801 (MCCC 1A00707).</title>
        <authorList>
            <person name="Lai Q."/>
            <person name="Liu Y."/>
            <person name="Shao Z."/>
        </authorList>
    </citation>
    <scope>NUCLEOTIDE SEQUENCE [LARGE SCALE GENOMIC DNA]</scope>
    <source>
        <strain evidence="2 3">JCM 15801</strain>
    </source>
</reference>
<evidence type="ECO:0000313" key="2">
    <source>
        <dbReference type="EMBL" id="KEK23061.1"/>
    </source>
</evidence>
<dbReference type="EMBL" id="JOTM01000021">
    <property type="protein sequence ID" value="KEK23061.1"/>
    <property type="molecule type" value="Genomic_DNA"/>
</dbReference>
<gene>
    <name evidence="2" type="ORF">BAGA_14625</name>
</gene>
<keyword evidence="3" id="KW-1185">Reference proteome</keyword>
<dbReference type="STRING" id="574375.AZF08_22585"/>
<sequence>MKKLVGIGLAAAISFGVLSGCSLLEEKANGMVTYGSEQQVNKVINKNKSDIKEKNTYKMKLATLNDKKVLVMDKKTGEELVKKELIKKVEKDNTKAIDKLPAVTADQGVLFAKEEVANATIDGAKLKYEGNTIIGDARSYADMFAIVDDAAYGKVNGEEKSVGVLKFDKDPKDKIQDTTKETEAVQLVKIKK</sequence>